<dbReference type="GO" id="GO:0005524">
    <property type="term" value="F:ATP binding"/>
    <property type="evidence" value="ECO:0007669"/>
    <property type="project" value="UniProtKB-UniRule"/>
</dbReference>
<sequence>MPRRKKGPPAPLPQGWTLTDSEKKSWRLGPIVGQGGFGLIYLASQRLDAPVSPDSGFVIKVELAENGPLFTELKFYQRAVKQESLHKWRTSHRLDFLGIPAYWGSGRSEYNGTWYRFMVVERLGSDLNKVCERNGGRLKTETVLKLGCRLLHVLEFIHEKEYVHGDIKAANLLLGYRDPRQVYLADYGLSYRYCPDGLHKEYKEDPKRRHDGTIEYTSRDAHKGAANSRRGDLEVLGYCLLHWLCGTLPWSSLLRNPLLVQEAKTSLMAKLPHSVLELSGPGDGMAAVALFLQHVKHLDYKDKPDYQYLRDVLVARVVRKDELLDFSRPEAEQQQQKGRAREKNNSGFGETASPRAARVRTAARGASRPGALPADGKETEADAGDQWESAILQRHKRTKVVPPARPLHAPSGQSPVTEKAKTTQAKRGVRWAKAERIANAQDNDWWTEDSEQENHQKQSLPESRYSCSERPATCQDSNWGLKLYSSIITVLFLILILLAVYS</sequence>
<dbReference type="InterPro" id="IPR017441">
    <property type="entry name" value="Protein_kinase_ATP_BS"/>
</dbReference>
<keyword evidence="3 4" id="KW-0067">ATP-binding</keyword>
<protein>
    <recommendedName>
        <fullName evidence="1">non-specific serine/threonine protein kinase</fullName>
        <ecNumber evidence="1">2.7.11.1</ecNumber>
    </recommendedName>
</protein>
<dbReference type="EC" id="2.7.11.1" evidence="1"/>
<dbReference type="PROSITE" id="PS00107">
    <property type="entry name" value="PROTEIN_KINASE_ATP"/>
    <property type="match status" value="1"/>
</dbReference>
<feature type="compositionally biased region" description="Low complexity" evidence="5">
    <location>
        <begin position="355"/>
        <end position="368"/>
    </location>
</feature>
<evidence type="ECO:0000256" key="5">
    <source>
        <dbReference type="SAM" id="MobiDB-lite"/>
    </source>
</evidence>
<feature type="binding site" evidence="4">
    <location>
        <position position="60"/>
    </location>
    <ligand>
        <name>ATP</name>
        <dbReference type="ChEBI" id="CHEBI:30616"/>
    </ligand>
</feature>
<feature type="region of interest" description="Disordered" evidence="5">
    <location>
        <begin position="327"/>
        <end position="383"/>
    </location>
</feature>
<keyword evidence="6" id="KW-1133">Transmembrane helix</keyword>
<dbReference type="InterPro" id="IPR050235">
    <property type="entry name" value="CK1_Ser-Thr_kinase"/>
</dbReference>
<evidence type="ECO:0000313" key="8">
    <source>
        <dbReference type="Ensembl" id="ENSSFOP00015068660.1"/>
    </source>
</evidence>
<feature type="region of interest" description="Disordered" evidence="5">
    <location>
        <begin position="443"/>
        <end position="466"/>
    </location>
</feature>
<dbReference type="SUPFAM" id="SSF56112">
    <property type="entry name" value="Protein kinase-like (PK-like)"/>
    <property type="match status" value="1"/>
</dbReference>
<evidence type="ECO:0000256" key="4">
    <source>
        <dbReference type="PROSITE-ProRule" id="PRU10141"/>
    </source>
</evidence>
<reference evidence="8" key="2">
    <citation type="submission" date="2025-08" db="UniProtKB">
        <authorList>
            <consortium name="Ensembl"/>
        </authorList>
    </citation>
    <scope>IDENTIFICATION</scope>
</reference>
<dbReference type="OrthoDB" id="2687620at2759"/>
<dbReference type="Proteomes" id="UP000694397">
    <property type="component" value="Chromosome 4"/>
</dbReference>
<name>A0A8C9W2C4_SCLFO</name>
<dbReference type="GO" id="GO:0002118">
    <property type="term" value="P:aggressive behavior"/>
    <property type="evidence" value="ECO:0007669"/>
    <property type="project" value="Ensembl"/>
</dbReference>
<organism evidence="8 9">
    <name type="scientific">Scleropages formosus</name>
    <name type="common">Asian bonytongue</name>
    <name type="synonym">Osteoglossum formosum</name>
    <dbReference type="NCBI Taxonomy" id="113540"/>
    <lineage>
        <taxon>Eukaryota</taxon>
        <taxon>Metazoa</taxon>
        <taxon>Chordata</taxon>
        <taxon>Craniata</taxon>
        <taxon>Vertebrata</taxon>
        <taxon>Euteleostomi</taxon>
        <taxon>Actinopterygii</taxon>
        <taxon>Neopterygii</taxon>
        <taxon>Teleostei</taxon>
        <taxon>Osteoglossocephala</taxon>
        <taxon>Osteoglossomorpha</taxon>
        <taxon>Osteoglossiformes</taxon>
        <taxon>Osteoglossidae</taxon>
        <taxon>Scleropages</taxon>
    </lineage>
</organism>
<accession>A0A8C9W2C4</accession>
<dbReference type="GO" id="GO:0004674">
    <property type="term" value="F:protein serine/threonine kinase activity"/>
    <property type="evidence" value="ECO:0007669"/>
    <property type="project" value="UniProtKB-EC"/>
</dbReference>
<dbReference type="Ensembl" id="ENSSFOT00015039041.1">
    <property type="protein sequence ID" value="ENSSFOP00015068660.1"/>
    <property type="gene ID" value="ENSSFOG00015011998.2"/>
</dbReference>
<evidence type="ECO:0000256" key="6">
    <source>
        <dbReference type="SAM" id="Phobius"/>
    </source>
</evidence>
<dbReference type="PROSITE" id="PS50011">
    <property type="entry name" value="PROTEIN_KINASE_DOM"/>
    <property type="match status" value="1"/>
</dbReference>
<evidence type="ECO:0000256" key="3">
    <source>
        <dbReference type="ARBA" id="ARBA00022840"/>
    </source>
</evidence>
<dbReference type="KEGG" id="sfm:108927091"/>
<dbReference type="PROSITE" id="PS00108">
    <property type="entry name" value="PROTEIN_KINASE_ST"/>
    <property type="match status" value="1"/>
</dbReference>
<keyword evidence="6" id="KW-0472">Membrane</keyword>
<evidence type="ECO:0000256" key="1">
    <source>
        <dbReference type="ARBA" id="ARBA00012513"/>
    </source>
</evidence>
<feature type="domain" description="Protein kinase" evidence="7">
    <location>
        <begin position="26"/>
        <end position="324"/>
    </location>
</feature>
<dbReference type="GeneTree" id="ENSGT00940000158042"/>
<dbReference type="RefSeq" id="XP_018595643.2">
    <property type="nucleotide sequence ID" value="XM_018740127.2"/>
</dbReference>
<gene>
    <name evidence="8" type="primary">VRK2</name>
    <name evidence="8" type="synonym">vrk2</name>
</gene>
<dbReference type="InterPro" id="IPR008271">
    <property type="entry name" value="Ser/Thr_kinase_AS"/>
</dbReference>
<dbReference type="SMART" id="SM00220">
    <property type="entry name" value="S_TKc"/>
    <property type="match status" value="1"/>
</dbReference>
<evidence type="ECO:0000313" key="9">
    <source>
        <dbReference type="Proteomes" id="UP000694397"/>
    </source>
</evidence>
<dbReference type="AlphaFoldDB" id="A0A8C9W2C4"/>
<reference evidence="8" key="3">
    <citation type="submission" date="2025-09" db="UniProtKB">
        <authorList>
            <consortium name="Ensembl"/>
        </authorList>
    </citation>
    <scope>IDENTIFICATION</scope>
</reference>
<keyword evidence="6" id="KW-0812">Transmembrane</keyword>
<dbReference type="CTD" id="7444"/>
<dbReference type="GO" id="GO:0035176">
    <property type="term" value="P:social behavior"/>
    <property type="evidence" value="ECO:0007669"/>
    <property type="project" value="Ensembl"/>
</dbReference>
<dbReference type="Gene3D" id="1.10.510.10">
    <property type="entry name" value="Transferase(Phosphotransferase) domain 1"/>
    <property type="match status" value="1"/>
</dbReference>
<evidence type="ECO:0000256" key="2">
    <source>
        <dbReference type="ARBA" id="ARBA00022741"/>
    </source>
</evidence>
<feature type="transmembrane region" description="Helical" evidence="6">
    <location>
        <begin position="483"/>
        <end position="501"/>
    </location>
</feature>
<keyword evidence="9" id="KW-1185">Reference proteome</keyword>
<dbReference type="GeneID" id="108927091"/>
<proteinExistence type="predicted"/>
<evidence type="ECO:0000259" key="7">
    <source>
        <dbReference type="PROSITE" id="PS50011"/>
    </source>
</evidence>
<dbReference type="InterPro" id="IPR000719">
    <property type="entry name" value="Prot_kinase_dom"/>
</dbReference>
<reference evidence="8 9" key="1">
    <citation type="submission" date="2019-04" db="EMBL/GenBank/DDBJ databases">
        <authorList>
            <consortium name="Wellcome Sanger Institute Data Sharing"/>
        </authorList>
    </citation>
    <scope>NUCLEOTIDE SEQUENCE [LARGE SCALE GENOMIC DNA]</scope>
</reference>
<dbReference type="InterPro" id="IPR011009">
    <property type="entry name" value="Kinase-like_dom_sf"/>
</dbReference>
<dbReference type="Pfam" id="PF00069">
    <property type="entry name" value="Pkinase"/>
    <property type="match status" value="1"/>
</dbReference>
<dbReference type="PANTHER" id="PTHR11909">
    <property type="entry name" value="CASEIN KINASE-RELATED"/>
    <property type="match status" value="1"/>
</dbReference>
<keyword evidence="2 4" id="KW-0547">Nucleotide-binding</keyword>
<feature type="region of interest" description="Disordered" evidence="5">
    <location>
        <begin position="396"/>
        <end position="428"/>
    </location>
</feature>